<keyword evidence="3" id="KW-1185">Reference proteome</keyword>
<evidence type="ECO:0000313" key="3">
    <source>
        <dbReference type="Proteomes" id="UP000319671"/>
    </source>
</evidence>
<keyword evidence="1" id="KW-0812">Transmembrane</keyword>
<accession>A0A561DC73</accession>
<keyword evidence="1" id="KW-0472">Membrane</keyword>
<keyword evidence="1" id="KW-1133">Transmembrane helix</keyword>
<reference evidence="2 3" key="1">
    <citation type="submission" date="2019-06" db="EMBL/GenBank/DDBJ databases">
        <title>Sorghum-associated microbial communities from plants grown in Nebraska, USA.</title>
        <authorList>
            <person name="Schachtman D."/>
        </authorList>
    </citation>
    <scope>NUCLEOTIDE SEQUENCE [LARGE SCALE GENOMIC DNA]</scope>
    <source>
        <strain evidence="2 3">2482</strain>
    </source>
</reference>
<dbReference type="InterPro" id="IPR021224">
    <property type="entry name" value="DUF2690"/>
</dbReference>
<comment type="caution">
    <text evidence="2">The sequence shown here is derived from an EMBL/GenBank/DDBJ whole genome shotgun (WGS) entry which is preliminary data.</text>
</comment>
<dbReference type="AlphaFoldDB" id="A0A561DC73"/>
<dbReference type="RefSeq" id="WP_144565513.1">
    <property type="nucleotide sequence ID" value="NZ_VIVN01000006.1"/>
</dbReference>
<gene>
    <name evidence="2" type="ORF">FB550_10652</name>
</gene>
<dbReference type="Proteomes" id="UP000319671">
    <property type="component" value="Unassembled WGS sequence"/>
</dbReference>
<organism evidence="2 3">
    <name type="scientific">Neobacillus bataviensis</name>
    <dbReference type="NCBI Taxonomy" id="220685"/>
    <lineage>
        <taxon>Bacteria</taxon>
        <taxon>Bacillati</taxon>
        <taxon>Bacillota</taxon>
        <taxon>Bacilli</taxon>
        <taxon>Bacillales</taxon>
        <taxon>Bacillaceae</taxon>
        <taxon>Neobacillus</taxon>
    </lineage>
</organism>
<protein>
    <submittedName>
        <fullName evidence="2">Uncharacterized protein DUF2690</fullName>
    </submittedName>
</protein>
<proteinExistence type="predicted"/>
<evidence type="ECO:0000313" key="2">
    <source>
        <dbReference type="EMBL" id="TWE01000.1"/>
    </source>
</evidence>
<name>A0A561DC73_9BACI</name>
<evidence type="ECO:0000256" key="1">
    <source>
        <dbReference type="SAM" id="Phobius"/>
    </source>
</evidence>
<dbReference type="EMBL" id="VIVN01000006">
    <property type="protein sequence ID" value="TWE01000.1"/>
    <property type="molecule type" value="Genomic_DNA"/>
</dbReference>
<sequence>MKKILSEKISKVISVGVLFTFVFGLIFAVSPAEKAFALSYDGSNPVSTGCANDAVTKSYSYISDSYDNIYGKVELKWSAKCKTSWGKITLYHAAPYDYGAYYANAVVYSYTSSGTYRTRYTCGSGGGNGAIMKGQTSCYTAQVYNGAGYIAKAKGYINWDIASGTTGWY</sequence>
<feature type="transmembrane region" description="Helical" evidence="1">
    <location>
        <begin position="12"/>
        <end position="30"/>
    </location>
</feature>
<dbReference type="Pfam" id="PF10901">
    <property type="entry name" value="DUF2690"/>
    <property type="match status" value="1"/>
</dbReference>